<evidence type="ECO:0000256" key="2">
    <source>
        <dbReference type="ARBA" id="ARBA00007456"/>
    </source>
</evidence>
<evidence type="ECO:0000256" key="1">
    <source>
        <dbReference type="ARBA" id="ARBA00004271"/>
    </source>
</evidence>
<evidence type="ECO:0000256" key="9">
    <source>
        <dbReference type="PIRSR" id="PIRSR601929-2"/>
    </source>
</evidence>
<keyword evidence="4 11" id="KW-0964">Secreted</keyword>
<accession>A0AAU9S6B1</accession>
<evidence type="ECO:0000256" key="5">
    <source>
        <dbReference type="ARBA" id="ARBA00022723"/>
    </source>
</evidence>
<feature type="disulfide bond" evidence="10">
    <location>
        <begin position="30"/>
        <end position="45"/>
    </location>
</feature>
<keyword evidence="3 11" id="KW-0052">Apoplast</keyword>
<dbReference type="PANTHER" id="PTHR31238">
    <property type="entry name" value="GERMIN-LIKE PROTEIN SUBFAMILY 3 MEMBER 3"/>
    <property type="match status" value="1"/>
</dbReference>
<dbReference type="EMBL" id="CAJVSB020000616">
    <property type="protein sequence ID" value="CAH2056933.1"/>
    <property type="molecule type" value="Genomic_DNA"/>
</dbReference>
<dbReference type="PRINTS" id="PR00325">
    <property type="entry name" value="GERMIN"/>
</dbReference>
<dbReference type="InterPro" id="IPR001929">
    <property type="entry name" value="Germin"/>
</dbReference>
<organism evidence="13 14">
    <name type="scientific">Thlaspi arvense</name>
    <name type="common">Field penny-cress</name>
    <dbReference type="NCBI Taxonomy" id="13288"/>
    <lineage>
        <taxon>Eukaryota</taxon>
        <taxon>Viridiplantae</taxon>
        <taxon>Streptophyta</taxon>
        <taxon>Embryophyta</taxon>
        <taxon>Tracheophyta</taxon>
        <taxon>Spermatophyta</taxon>
        <taxon>Magnoliopsida</taxon>
        <taxon>eudicotyledons</taxon>
        <taxon>Gunneridae</taxon>
        <taxon>Pentapetalae</taxon>
        <taxon>rosids</taxon>
        <taxon>malvids</taxon>
        <taxon>Brassicales</taxon>
        <taxon>Brassicaceae</taxon>
        <taxon>Thlaspideae</taxon>
        <taxon>Thlaspi</taxon>
    </lineage>
</organism>
<keyword evidence="5 9" id="KW-0479">Metal-binding</keyword>
<keyword evidence="7" id="KW-0325">Glycoprotein</keyword>
<dbReference type="InterPro" id="IPR011051">
    <property type="entry name" value="RmlC_Cupin_sf"/>
</dbReference>
<dbReference type="SMART" id="SM00835">
    <property type="entry name" value="Cupin_1"/>
    <property type="match status" value="1"/>
</dbReference>
<comment type="caution">
    <text evidence="13">The sequence shown here is derived from an EMBL/GenBank/DDBJ whole genome shotgun (WGS) entry which is preliminary data.</text>
</comment>
<dbReference type="Pfam" id="PF00190">
    <property type="entry name" value="Cupin_1"/>
    <property type="match status" value="1"/>
</dbReference>
<name>A0AAU9S6B1_THLAR</name>
<sequence>MASFFLVLGLLATTCSIALAYDPDPLQDFCVADLNSTVRVNGYVCKDPNLVKDDDFYFSIFDKEANLSNPLGSGIYLVNASVMPGLNTLGLSFSRVDFKTRFLVGLVASSAENNRLFTQVLEEGDMFVYPKGLIHFQKNIGRGHAIGLAVFNSQNGGLNVIASAVFGSHPAIPEDILAKAFQVDDETIFRLQAPYI</sequence>
<keyword evidence="8 9" id="KW-0464">Manganese</keyword>
<evidence type="ECO:0000256" key="4">
    <source>
        <dbReference type="ARBA" id="ARBA00022525"/>
    </source>
</evidence>
<evidence type="ECO:0000256" key="6">
    <source>
        <dbReference type="ARBA" id="ARBA00022729"/>
    </source>
</evidence>
<feature type="chain" id="PRO_5043111751" description="Germin-like protein" evidence="11">
    <location>
        <begin position="21"/>
        <end position="196"/>
    </location>
</feature>
<evidence type="ECO:0000256" key="11">
    <source>
        <dbReference type="RuleBase" id="RU366015"/>
    </source>
</evidence>
<evidence type="ECO:0000259" key="12">
    <source>
        <dbReference type="SMART" id="SM00835"/>
    </source>
</evidence>
<dbReference type="InterPro" id="IPR014710">
    <property type="entry name" value="RmlC-like_jellyroll"/>
</dbReference>
<keyword evidence="6 11" id="KW-0732">Signal</keyword>
<keyword evidence="10" id="KW-1015">Disulfide bond</keyword>
<dbReference type="GO" id="GO:0030145">
    <property type="term" value="F:manganese ion binding"/>
    <property type="evidence" value="ECO:0007669"/>
    <property type="project" value="UniProtKB-UniRule"/>
</dbReference>
<gene>
    <name evidence="13" type="ORF">TAV2_LOCUS12070</name>
</gene>
<proteinExistence type="inferred from homology"/>
<dbReference type="CDD" id="cd02241">
    <property type="entry name" value="cupin_OxOx"/>
    <property type="match status" value="1"/>
</dbReference>
<dbReference type="InterPro" id="IPR006045">
    <property type="entry name" value="Cupin_1"/>
</dbReference>
<protein>
    <recommendedName>
        <fullName evidence="11">Germin-like protein</fullName>
    </recommendedName>
</protein>
<evidence type="ECO:0000313" key="14">
    <source>
        <dbReference type="Proteomes" id="UP000836841"/>
    </source>
</evidence>
<comment type="similarity">
    <text evidence="2 11">Belongs to the germin family.</text>
</comment>
<evidence type="ECO:0000256" key="3">
    <source>
        <dbReference type="ARBA" id="ARBA00022523"/>
    </source>
</evidence>
<keyword evidence="14" id="KW-1185">Reference proteome</keyword>
<evidence type="ECO:0000256" key="8">
    <source>
        <dbReference type="ARBA" id="ARBA00023211"/>
    </source>
</evidence>
<dbReference type="SUPFAM" id="SSF51182">
    <property type="entry name" value="RmlC-like cupins"/>
    <property type="match status" value="1"/>
</dbReference>
<comment type="subcellular location">
    <subcellularLocation>
        <location evidence="1 11">Secreted</location>
        <location evidence="1 11">Extracellular space</location>
        <location evidence="1 11">Apoplast</location>
    </subcellularLocation>
</comment>
<feature type="signal peptide" evidence="11">
    <location>
        <begin position="1"/>
        <end position="20"/>
    </location>
</feature>
<feature type="domain" description="Cupin type-1" evidence="12">
    <location>
        <begin position="58"/>
        <end position="189"/>
    </location>
</feature>
<evidence type="ECO:0000313" key="13">
    <source>
        <dbReference type="EMBL" id="CAH2056933.1"/>
    </source>
</evidence>
<dbReference type="AlphaFoldDB" id="A0AAU9S6B1"/>
<evidence type="ECO:0000256" key="10">
    <source>
        <dbReference type="PIRSR" id="PIRSR601929-3"/>
    </source>
</evidence>
<reference evidence="13 14" key="1">
    <citation type="submission" date="2022-03" db="EMBL/GenBank/DDBJ databases">
        <authorList>
            <person name="Nunn A."/>
            <person name="Chopra R."/>
            <person name="Nunn A."/>
            <person name="Contreras Garrido A."/>
        </authorList>
    </citation>
    <scope>NUCLEOTIDE SEQUENCE [LARGE SCALE GENOMIC DNA]</scope>
</reference>
<dbReference type="Proteomes" id="UP000836841">
    <property type="component" value="Unassembled WGS sequence"/>
</dbReference>
<evidence type="ECO:0000256" key="7">
    <source>
        <dbReference type="ARBA" id="ARBA00023180"/>
    </source>
</evidence>
<feature type="binding site" evidence="9">
    <location>
        <position position="135"/>
    </location>
    <ligand>
        <name>Mn(2+)</name>
        <dbReference type="ChEBI" id="CHEBI:29035"/>
    </ligand>
</feature>
<dbReference type="Gene3D" id="2.60.120.10">
    <property type="entry name" value="Jelly Rolls"/>
    <property type="match status" value="2"/>
</dbReference>
<dbReference type="GO" id="GO:0048046">
    <property type="term" value="C:apoplast"/>
    <property type="evidence" value="ECO:0007669"/>
    <property type="project" value="UniProtKB-SubCell"/>
</dbReference>